<evidence type="ECO:0000256" key="3">
    <source>
        <dbReference type="PROSITE-ProRule" id="PRU00339"/>
    </source>
</evidence>
<feature type="repeat" description="TPR" evidence="3">
    <location>
        <begin position="600"/>
        <end position="633"/>
    </location>
</feature>
<evidence type="ECO:0000313" key="8">
    <source>
        <dbReference type="Proteomes" id="UP000663828"/>
    </source>
</evidence>
<proteinExistence type="predicted"/>
<evidence type="ECO:0000256" key="2">
    <source>
        <dbReference type="ARBA" id="ARBA00022803"/>
    </source>
</evidence>
<dbReference type="Proteomes" id="UP000663828">
    <property type="component" value="Unassembled WGS sequence"/>
</dbReference>
<dbReference type="Pfam" id="PF13424">
    <property type="entry name" value="TPR_12"/>
    <property type="match status" value="2"/>
</dbReference>
<dbReference type="Pfam" id="PF03496">
    <property type="entry name" value="ADPrib_exo_Tox"/>
    <property type="match status" value="1"/>
</dbReference>
<evidence type="ECO:0000313" key="6">
    <source>
        <dbReference type="EMBL" id="CAF1259836.1"/>
    </source>
</evidence>
<dbReference type="PROSITE" id="PS51996">
    <property type="entry name" value="TR_MART"/>
    <property type="match status" value="1"/>
</dbReference>
<feature type="domain" description="ADP ribosyltransferase" evidence="5">
    <location>
        <begin position="238"/>
        <end position="406"/>
    </location>
</feature>
<evidence type="ECO:0000259" key="5">
    <source>
        <dbReference type="Pfam" id="PF03496"/>
    </source>
</evidence>
<feature type="compositionally biased region" description="Basic and acidic residues" evidence="4">
    <location>
        <begin position="11"/>
        <end position="32"/>
    </location>
</feature>
<dbReference type="InterPro" id="IPR003540">
    <property type="entry name" value="ADP-ribosyltransferase"/>
</dbReference>
<name>A0A815APJ6_ADIRI</name>
<accession>A0A815APJ6</accession>
<dbReference type="Gene3D" id="3.90.176.10">
    <property type="entry name" value="Toxin ADP-ribosyltransferase, Chain A, domain 1"/>
    <property type="match status" value="1"/>
</dbReference>
<sequence>MPFFKWRLGKKQNDGKEKEKKSRRRDRNEQQRDQQSPNQTEQPTVSDDDTIMVYLASGPPKDTIVEVLRSLNNNEIQINQTEDECVDSIKSLSDKKVLLILDKSPSESLLESIKSLSQVDSLIVYSKSFGNHENEPTSAQTSRAITRCENPENLVNIIQSTRNEIAKQTAAFSVYNQKDKATRDLSKESASFLFFQLLKTVILNMPKTQEAKQMMVSKCKEFYRGNLVELANINEFDMTYKSDEAIQWYTKECFLYRFVNKALRTEDVDILYHFRFYIVDLCKQLELKFEDLKTKGKNLIKLYRGSCLNPAEVENFQKSIGNLIATNGYLSTSYDRAVAYGFATKPNNRVGVVQALFEYQVDISQVKSIVIADIAQYSAFPEEAEMLVDIGAAFRIESCTYDPTDNLYHVQVQATDQGAALAAEYIEYQKKKMMDANVVLLFGHLLLEMGEYEKANRYFDNILNSSKPNDEEIACIYFNFGRTHRLRDNLEEAFHAYLRAYNLHAYAKPKRLASAAKALNGIGIVLSAMGRDDEALQCFIGALELFRKSVRKKHVDVAGTLINLSTIQCDRKQYDEALVNTLKAQKLFQHCLPGAHPNQASTFATLGNIYFGLDRLDLSIENYKRAFEIQMLSLPSGHPDITRTLHNIGLAYERRGDYKVAHDYIQKAAETISNQEKQQTEHPLALVVDHGRNHVLASSMNCPTFRF</sequence>
<organism evidence="6 9">
    <name type="scientific">Adineta ricciae</name>
    <name type="common">Rotifer</name>
    <dbReference type="NCBI Taxonomy" id="249248"/>
    <lineage>
        <taxon>Eukaryota</taxon>
        <taxon>Metazoa</taxon>
        <taxon>Spiralia</taxon>
        <taxon>Gnathifera</taxon>
        <taxon>Rotifera</taxon>
        <taxon>Eurotatoria</taxon>
        <taxon>Bdelloidea</taxon>
        <taxon>Adinetida</taxon>
        <taxon>Adinetidae</taxon>
        <taxon>Adineta</taxon>
    </lineage>
</organism>
<gene>
    <name evidence="6" type="ORF">EDS130_LOCUS28452</name>
    <name evidence="7" type="ORF">XAT740_LOCUS28992</name>
</gene>
<dbReference type="GO" id="GO:0005576">
    <property type="term" value="C:extracellular region"/>
    <property type="evidence" value="ECO:0007669"/>
    <property type="project" value="InterPro"/>
</dbReference>
<reference evidence="6" key="1">
    <citation type="submission" date="2021-02" db="EMBL/GenBank/DDBJ databases">
        <authorList>
            <person name="Nowell W R."/>
        </authorList>
    </citation>
    <scope>NUCLEOTIDE SEQUENCE</scope>
</reference>
<protein>
    <recommendedName>
        <fullName evidence="5">ADP ribosyltransferase domain-containing protein</fullName>
    </recommendedName>
</protein>
<dbReference type="EMBL" id="CAJNOR010002503">
    <property type="protein sequence ID" value="CAF1303520.1"/>
    <property type="molecule type" value="Genomic_DNA"/>
</dbReference>
<feature type="repeat" description="TPR" evidence="3">
    <location>
        <begin position="642"/>
        <end position="675"/>
    </location>
</feature>
<keyword evidence="1" id="KW-0677">Repeat</keyword>
<feature type="repeat" description="TPR" evidence="3">
    <location>
        <begin position="436"/>
        <end position="469"/>
    </location>
</feature>
<dbReference type="PANTHER" id="PTHR45641">
    <property type="entry name" value="TETRATRICOPEPTIDE REPEAT PROTEIN (AFU_ORTHOLOGUE AFUA_6G03870)"/>
    <property type="match status" value="1"/>
</dbReference>
<dbReference type="InterPro" id="IPR019734">
    <property type="entry name" value="TPR_rpt"/>
</dbReference>
<dbReference type="OrthoDB" id="5986190at2759"/>
<keyword evidence="2 3" id="KW-0802">TPR repeat</keyword>
<dbReference type="SUPFAM" id="SSF48452">
    <property type="entry name" value="TPR-like"/>
    <property type="match status" value="1"/>
</dbReference>
<dbReference type="PROSITE" id="PS50005">
    <property type="entry name" value="TPR"/>
    <property type="match status" value="3"/>
</dbReference>
<dbReference type="Gene3D" id="1.25.40.10">
    <property type="entry name" value="Tetratricopeptide repeat domain"/>
    <property type="match status" value="2"/>
</dbReference>
<dbReference type="SMART" id="SM00028">
    <property type="entry name" value="TPR"/>
    <property type="match status" value="6"/>
</dbReference>
<dbReference type="Proteomes" id="UP000663852">
    <property type="component" value="Unassembled WGS sequence"/>
</dbReference>
<dbReference type="InterPro" id="IPR011990">
    <property type="entry name" value="TPR-like_helical_dom_sf"/>
</dbReference>
<keyword evidence="8" id="KW-1185">Reference proteome</keyword>
<comment type="caution">
    <text evidence="6">The sequence shown here is derived from an EMBL/GenBank/DDBJ whole genome shotgun (WGS) entry which is preliminary data.</text>
</comment>
<dbReference type="AlphaFoldDB" id="A0A815APJ6"/>
<evidence type="ECO:0000313" key="7">
    <source>
        <dbReference type="EMBL" id="CAF1303520.1"/>
    </source>
</evidence>
<evidence type="ECO:0000256" key="1">
    <source>
        <dbReference type="ARBA" id="ARBA00022737"/>
    </source>
</evidence>
<evidence type="ECO:0000256" key="4">
    <source>
        <dbReference type="SAM" id="MobiDB-lite"/>
    </source>
</evidence>
<dbReference type="EMBL" id="CAJNOJ010000185">
    <property type="protein sequence ID" value="CAF1259836.1"/>
    <property type="molecule type" value="Genomic_DNA"/>
</dbReference>
<evidence type="ECO:0000313" key="9">
    <source>
        <dbReference type="Proteomes" id="UP000663852"/>
    </source>
</evidence>
<feature type="region of interest" description="Disordered" evidence="4">
    <location>
        <begin position="1"/>
        <end position="48"/>
    </location>
</feature>
<dbReference type="PANTHER" id="PTHR45641:SF19">
    <property type="entry name" value="NEPHROCYSTIN-3"/>
    <property type="match status" value="1"/>
</dbReference>
<feature type="compositionally biased region" description="Polar residues" evidence="4">
    <location>
        <begin position="36"/>
        <end position="45"/>
    </location>
</feature>
<dbReference type="SUPFAM" id="SSF56399">
    <property type="entry name" value="ADP-ribosylation"/>
    <property type="match status" value="1"/>
</dbReference>